<dbReference type="AlphaFoldDB" id="A0A8C0YKL5"/>
<organism evidence="6 7">
    <name type="scientific">Cyprinus carpio carpio</name>
    <dbReference type="NCBI Taxonomy" id="630221"/>
    <lineage>
        <taxon>Eukaryota</taxon>
        <taxon>Metazoa</taxon>
        <taxon>Chordata</taxon>
        <taxon>Craniata</taxon>
        <taxon>Vertebrata</taxon>
        <taxon>Euteleostomi</taxon>
        <taxon>Actinopterygii</taxon>
        <taxon>Neopterygii</taxon>
        <taxon>Teleostei</taxon>
        <taxon>Ostariophysi</taxon>
        <taxon>Cypriniformes</taxon>
        <taxon>Cyprinidae</taxon>
        <taxon>Cyprininae</taxon>
        <taxon>Cyprinus</taxon>
    </lineage>
</organism>
<dbReference type="Pfam" id="PF10248">
    <property type="entry name" value="Mlf1IP"/>
    <property type="match status" value="1"/>
</dbReference>
<reference evidence="6" key="1">
    <citation type="submission" date="2025-08" db="UniProtKB">
        <authorList>
            <consortium name="Ensembl"/>
        </authorList>
    </citation>
    <scope>IDENTIFICATION</scope>
</reference>
<evidence type="ECO:0000256" key="5">
    <source>
        <dbReference type="SAM" id="MobiDB-lite"/>
    </source>
</evidence>
<feature type="region of interest" description="Disordered" evidence="5">
    <location>
        <begin position="108"/>
        <end position="130"/>
    </location>
</feature>
<comment type="subcellular location">
    <subcellularLocation>
        <location evidence="1">Cytoplasm</location>
    </subcellularLocation>
</comment>
<evidence type="ECO:0000256" key="3">
    <source>
        <dbReference type="ARBA" id="ARBA00022490"/>
    </source>
</evidence>
<dbReference type="GeneTree" id="ENSGT00390000005023"/>
<evidence type="ECO:0000313" key="7">
    <source>
        <dbReference type="Proteomes" id="UP001108240"/>
    </source>
</evidence>
<dbReference type="InterPro" id="IPR019376">
    <property type="entry name" value="Myeloid_leukemia_factor"/>
</dbReference>
<keyword evidence="3" id="KW-0963">Cytoplasm</keyword>
<proteinExistence type="inferred from homology"/>
<dbReference type="PANTHER" id="PTHR13105">
    <property type="entry name" value="MYELOID LEUKEMIA FACTOR"/>
    <property type="match status" value="1"/>
</dbReference>
<dbReference type="OMA" id="WRRETSQ"/>
<feature type="compositionally biased region" description="Basic residues" evidence="5">
    <location>
        <begin position="251"/>
        <end position="265"/>
    </location>
</feature>
<name>A0A8C0YKL5_CYPCA</name>
<comment type="similarity">
    <text evidence="2">Belongs to the MLF family.</text>
</comment>
<keyword evidence="4" id="KW-0597">Phosphoprotein</keyword>
<dbReference type="Ensembl" id="ENSCCRT00000009452.2">
    <property type="protein sequence ID" value="ENSCCRP00000008624.2"/>
    <property type="gene ID" value="ENSCCRG00000005109.2"/>
</dbReference>
<protein>
    <submittedName>
        <fullName evidence="6">Myeloid leukemia factor 2</fullName>
    </submittedName>
</protein>
<dbReference type="GO" id="GO:0005737">
    <property type="term" value="C:cytoplasm"/>
    <property type="evidence" value="ECO:0007669"/>
    <property type="project" value="UniProtKB-SubCell"/>
</dbReference>
<evidence type="ECO:0000256" key="2">
    <source>
        <dbReference type="ARBA" id="ARBA00008332"/>
    </source>
</evidence>
<accession>A0A8C0YKL5</accession>
<dbReference type="Proteomes" id="UP001108240">
    <property type="component" value="Unplaced"/>
</dbReference>
<sequence length="265" mass="30147">MFRYLNDVDDSPYMMDPFAAHRHQMRSLFGSFGMDPFPFTPQIQHPRARMQPQAGALAPFGMMGMGGGFMDMFSMMGGMMENVGWHHLRSSEGFASSLLRNECLVLQTARPSPPPQSSRTPPQTQEHLKSISRPVNFELLPGVETRQTMRDSASGLERMAIGHHIGERGHVMERSRNRLTGDREERQDYFNLEESEAAAFDEEWRREVGRYRPPNARSLDYGRERSAGVGQQLALTAPPSSSSSPSPRHESPRHHPPHSRPRYDW</sequence>
<evidence type="ECO:0000256" key="4">
    <source>
        <dbReference type="ARBA" id="ARBA00022553"/>
    </source>
</evidence>
<evidence type="ECO:0000313" key="6">
    <source>
        <dbReference type="Ensembl" id="ENSCCRP00000008624.2"/>
    </source>
</evidence>
<evidence type="ECO:0000256" key="1">
    <source>
        <dbReference type="ARBA" id="ARBA00004496"/>
    </source>
</evidence>
<keyword evidence="7" id="KW-1185">Reference proteome</keyword>
<reference evidence="6" key="2">
    <citation type="submission" date="2025-09" db="UniProtKB">
        <authorList>
            <consortium name="Ensembl"/>
        </authorList>
    </citation>
    <scope>IDENTIFICATION</scope>
</reference>
<feature type="region of interest" description="Disordered" evidence="5">
    <location>
        <begin position="211"/>
        <end position="265"/>
    </location>
</feature>